<dbReference type="Pfam" id="PF02878">
    <property type="entry name" value="PGM_PMM_I"/>
    <property type="match status" value="1"/>
</dbReference>
<dbReference type="SUPFAM" id="SSF55957">
    <property type="entry name" value="Phosphoglucomutase, C-terminal domain"/>
    <property type="match status" value="1"/>
</dbReference>
<dbReference type="SUPFAM" id="SSF53738">
    <property type="entry name" value="Phosphoglucomutase, first 3 domains"/>
    <property type="match status" value="3"/>
</dbReference>
<dbReference type="Pfam" id="PF00408">
    <property type="entry name" value="PGM_PMM_IV"/>
    <property type="match status" value="1"/>
</dbReference>
<feature type="domain" description="Alpha-D-phosphohexomutase alpha/beta/alpha" evidence="8">
    <location>
        <begin position="26"/>
        <end position="157"/>
    </location>
</feature>
<keyword evidence="4" id="KW-0479">Metal-binding</keyword>
<accession>A0A6I3KF16</accession>
<proteinExistence type="inferred from homology"/>
<name>A0A6I3KF16_9HYPH</name>
<dbReference type="RefSeq" id="WP_154737358.1">
    <property type="nucleotide sequence ID" value="NZ_WMBQ01000001.1"/>
</dbReference>
<comment type="cofactor">
    <cofactor evidence="1">
        <name>Mg(2+)</name>
        <dbReference type="ChEBI" id="CHEBI:18420"/>
    </cofactor>
</comment>
<dbReference type="InterPro" id="IPR005841">
    <property type="entry name" value="Alpha-D-phosphohexomutase_SF"/>
</dbReference>
<reference evidence="11 12" key="1">
    <citation type="submission" date="2019-11" db="EMBL/GenBank/DDBJ databases">
        <title>Identification of a novel strain.</title>
        <authorList>
            <person name="Xu Q."/>
            <person name="Wang G."/>
        </authorList>
    </citation>
    <scope>NUCLEOTIDE SEQUENCE [LARGE SCALE GENOMIC DNA]</scope>
    <source>
        <strain evidence="12">xq</strain>
    </source>
</reference>
<sequence>MLPTPRADLKPNTADFERLPLVKPTGFREYDARWLFPQEINLLGLTAVGLGMATLFAERGVKKRLVTGHDYRSYSASVKQALINGLLAGGCEVHDIGLALSPMAYFAQFDLDVEGVAMVTASHNDNGWTGIKMGMARPLTFGPDEMSRLKEIVLTGAFKPADGGRLIFVDDMAQRYIKALADRPKLKRKLKVVAACGNGTAGAFAPQVLEAVGCEVVPLDTELDYNFPRYNPNPEDMEMLHAMAEAVVKHKADVGFGFDGDGDRCGVVDNEGHEIFADTVGVMLARDISARHKDAVFIADVKSTGLFVTDPVLNANGAKTLYWKTGHSYMKRYTFEQKALVGFEKSGHFFFQPPLGRGYDDGLVAALAVCDMLDRAPGKTIADLRRELPKTYQSPTMSPHCDDEKKYGVVDRVVEHYQKLAADSGKIAGQKIRDLVTVNGIRVTLEDGTWGLVRASSNKPELVVVVESPTSEANMKAIFADIDALLSRFPEVGAYNQKIMA</sequence>
<dbReference type="PANTHER" id="PTHR43771">
    <property type="entry name" value="PHOSPHOMANNOMUTASE"/>
    <property type="match status" value="1"/>
</dbReference>
<evidence type="ECO:0000256" key="1">
    <source>
        <dbReference type="ARBA" id="ARBA00001946"/>
    </source>
</evidence>
<evidence type="ECO:0000256" key="3">
    <source>
        <dbReference type="ARBA" id="ARBA00022553"/>
    </source>
</evidence>
<feature type="domain" description="Alpha-D-phosphohexomutase alpha/beta/alpha" evidence="10">
    <location>
        <begin position="278"/>
        <end position="392"/>
    </location>
</feature>
<keyword evidence="3" id="KW-0597">Phosphoprotein</keyword>
<dbReference type="InterPro" id="IPR016055">
    <property type="entry name" value="A-D-PHexomutase_a/b/a-I/II/III"/>
</dbReference>
<dbReference type="Gene3D" id="3.30.310.50">
    <property type="entry name" value="Alpha-D-phosphohexomutase, C-terminal domain"/>
    <property type="match status" value="1"/>
</dbReference>
<dbReference type="EMBL" id="WMBQ01000001">
    <property type="protein sequence ID" value="MTD92766.1"/>
    <property type="molecule type" value="Genomic_DNA"/>
</dbReference>
<evidence type="ECO:0000259" key="7">
    <source>
        <dbReference type="Pfam" id="PF00408"/>
    </source>
</evidence>
<dbReference type="GO" id="GO:0005975">
    <property type="term" value="P:carbohydrate metabolic process"/>
    <property type="evidence" value="ECO:0007669"/>
    <property type="project" value="InterPro"/>
</dbReference>
<feature type="domain" description="Alpha-D-phosphohexomutase C-terminal" evidence="7">
    <location>
        <begin position="423"/>
        <end position="484"/>
    </location>
</feature>
<evidence type="ECO:0000256" key="2">
    <source>
        <dbReference type="ARBA" id="ARBA00010231"/>
    </source>
</evidence>
<dbReference type="InterPro" id="IPR005844">
    <property type="entry name" value="A-D-PHexomutase_a/b/a-I"/>
</dbReference>
<evidence type="ECO:0000256" key="5">
    <source>
        <dbReference type="ARBA" id="ARBA00022842"/>
    </source>
</evidence>
<keyword evidence="5" id="KW-0460">Magnesium</keyword>
<evidence type="ECO:0000259" key="8">
    <source>
        <dbReference type="Pfam" id="PF02878"/>
    </source>
</evidence>
<evidence type="ECO:0000259" key="10">
    <source>
        <dbReference type="Pfam" id="PF02880"/>
    </source>
</evidence>
<evidence type="ECO:0000313" key="12">
    <source>
        <dbReference type="Proteomes" id="UP000440694"/>
    </source>
</evidence>
<dbReference type="GO" id="GO:0046872">
    <property type="term" value="F:metal ion binding"/>
    <property type="evidence" value="ECO:0007669"/>
    <property type="project" value="UniProtKB-KW"/>
</dbReference>
<comment type="caution">
    <text evidence="11">The sequence shown here is derived from an EMBL/GenBank/DDBJ whole genome shotgun (WGS) entry which is preliminary data.</text>
</comment>
<evidence type="ECO:0000259" key="9">
    <source>
        <dbReference type="Pfam" id="PF02879"/>
    </source>
</evidence>
<dbReference type="Proteomes" id="UP000440694">
    <property type="component" value="Unassembled WGS sequence"/>
</dbReference>
<comment type="similarity">
    <text evidence="2">Belongs to the phosphohexose mutase family.</text>
</comment>
<dbReference type="Pfam" id="PF02879">
    <property type="entry name" value="PGM_PMM_II"/>
    <property type="match status" value="1"/>
</dbReference>
<dbReference type="PANTHER" id="PTHR43771:SF2">
    <property type="entry name" value="PHOSPHOMANNOMUTASE_PHOSPHOGLUCOMUTASE"/>
    <property type="match status" value="1"/>
</dbReference>
<dbReference type="Gene3D" id="3.40.120.10">
    <property type="entry name" value="Alpha-D-Glucose-1,6-Bisphosphate, subunit A, domain 3"/>
    <property type="match status" value="3"/>
</dbReference>
<gene>
    <name evidence="11" type="ORF">GIW81_00260</name>
</gene>
<dbReference type="InterPro" id="IPR036900">
    <property type="entry name" value="A-D-PHexomutase_C_sf"/>
</dbReference>
<evidence type="ECO:0000313" key="11">
    <source>
        <dbReference type="EMBL" id="MTD92766.1"/>
    </source>
</evidence>
<evidence type="ECO:0000256" key="6">
    <source>
        <dbReference type="ARBA" id="ARBA00023235"/>
    </source>
</evidence>
<dbReference type="InterPro" id="IPR005846">
    <property type="entry name" value="A-D-PHexomutase_a/b/a-III"/>
</dbReference>
<evidence type="ECO:0000256" key="4">
    <source>
        <dbReference type="ARBA" id="ARBA00022723"/>
    </source>
</evidence>
<dbReference type="AlphaFoldDB" id="A0A6I3KF16"/>
<keyword evidence="12" id="KW-1185">Reference proteome</keyword>
<dbReference type="PRINTS" id="PR00509">
    <property type="entry name" value="PGMPMM"/>
</dbReference>
<dbReference type="GO" id="GO:0016868">
    <property type="term" value="F:intramolecular phosphotransferase activity"/>
    <property type="evidence" value="ECO:0007669"/>
    <property type="project" value="InterPro"/>
</dbReference>
<keyword evidence="6" id="KW-0413">Isomerase</keyword>
<organism evidence="11 12">
    <name type="scientific">Hyphomicrobium album</name>
    <dbReference type="NCBI Taxonomy" id="2665159"/>
    <lineage>
        <taxon>Bacteria</taxon>
        <taxon>Pseudomonadati</taxon>
        <taxon>Pseudomonadota</taxon>
        <taxon>Alphaproteobacteria</taxon>
        <taxon>Hyphomicrobiales</taxon>
        <taxon>Hyphomicrobiaceae</taxon>
        <taxon>Hyphomicrobium</taxon>
    </lineage>
</organism>
<dbReference type="Pfam" id="PF02880">
    <property type="entry name" value="PGM_PMM_III"/>
    <property type="match status" value="1"/>
</dbReference>
<protein>
    <submittedName>
        <fullName evidence="11">Phosphomannomutase/phosphoglucomutase</fullName>
    </submittedName>
</protein>
<dbReference type="InterPro" id="IPR005843">
    <property type="entry name" value="A-D-PHexomutase_C"/>
</dbReference>
<dbReference type="InterPro" id="IPR005845">
    <property type="entry name" value="A-D-PHexomutase_a/b/a-II"/>
</dbReference>
<dbReference type="CDD" id="cd03089">
    <property type="entry name" value="PMM_PGM"/>
    <property type="match status" value="1"/>
</dbReference>
<feature type="domain" description="Alpha-D-phosphohexomutase alpha/beta/alpha" evidence="9">
    <location>
        <begin position="175"/>
        <end position="272"/>
    </location>
</feature>